<feature type="transmembrane region" description="Helical" evidence="12">
    <location>
        <begin position="329"/>
        <end position="348"/>
    </location>
</feature>
<dbReference type="SUPFAM" id="SSF103473">
    <property type="entry name" value="MFS general substrate transporter"/>
    <property type="match status" value="1"/>
</dbReference>
<evidence type="ECO:0000256" key="4">
    <source>
        <dbReference type="ARBA" id="ARBA00022553"/>
    </source>
</evidence>
<reference evidence="14" key="3">
    <citation type="submission" date="2025-09" db="UniProtKB">
        <authorList>
            <consortium name="Ensembl"/>
        </authorList>
    </citation>
    <scope>IDENTIFICATION</scope>
</reference>
<sequence>MDETQNNRTSLVKGAKDIAKEAKRQASKNFSKAADRASDEYSAHRSYNRFQNEDEEENNYNSYTQQDGHYAGNAANDEDGASSDATEGHDDEDEIYEGEYQGVPAYNDGKPREGQVALGQPVSDSLKSRKELENERQADEEELAQQYELIMQECGHGRFQWQLFFVLGLALMSDGVEVFVVGFVLPSAETDMCLSPSCFSPGSIVYLGMMFGAFFWGGLSDKVGRRQCLLISMSVNGFFAFLSSFVQGYSMFLFCRMVSGFGIGGAVPIVFSYFAEVLAREKRGEHLSWLCMFWMIGGIYASAMAWAIIPHYGWSFSMGSAYQFHSWRVFVVVCALPCVSAVVALTFMPESPRFYLEMGKHDEAWMVLKQIHDTNMRARGEPEEMFTVSTDYPKQLDELVEMQNESANPVLKMSCVDHVFMSQFVLCFLYPQSFFIHDFTKYLPVVSSCLSCLFIVHVSFAHSETESWLFSFLIF</sequence>
<evidence type="ECO:0000313" key="14">
    <source>
        <dbReference type="Ensembl" id="ENSAPEP00000006237.1"/>
    </source>
</evidence>
<dbReference type="GO" id="GO:0022857">
    <property type="term" value="F:transmembrane transporter activity"/>
    <property type="evidence" value="ECO:0007669"/>
    <property type="project" value="InterPro"/>
</dbReference>
<dbReference type="InterPro" id="IPR020846">
    <property type="entry name" value="MFS_dom"/>
</dbReference>
<keyword evidence="3" id="KW-0813">Transport</keyword>
<dbReference type="InterPro" id="IPR005829">
    <property type="entry name" value="Sugar_transporter_CS"/>
</dbReference>
<evidence type="ECO:0000256" key="7">
    <source>
        <dbReference type="ARBA" id="ARBA00022989"/>
    </source>
</evidence>
<dbReference type="InterPro" id="IPR005828">
    <property type="entry name" value="MFS_sugar_transport-like"/>
</dbReference>
<feature type="transmembrane region" description="Helical" evidence="12">
    <location>
        <begin position="194"/>
        <end position="216"/>
    </location>
</feature>
<dbReference type="GeneTree" id="ENSGT00950000182940"/>
<accession>A0A3P8S2E0</accession>
<dbReference type="NCBIfam" id="TIGR01299">
    <property type="entry name" value="synapt_SV2"/>
    <property type="match status" value="1"/>
</dbReference>
<keyword evidence="7 12" id="KW-1133">Transmembrane helix</keyword>
<feature type="transmembrane region" description="Helical" evidence="12">
    <location>
        <begin position="163"/>
        <end position="188"/>
    </location>
</feature>
<dbReference type="PROSITE" id="PS50850">
    <property type="entry name" value="MFS"/>
    <property type="match status" value="1"/>
</dbReference>
<evidence type="ECO:0000259" key="13">
    <source>
        <dbReference type="PROSITE" id="PS50850"/>
    </source>
</evidence>
<dbReference type="AlphaFoldDB" id="A0A3P8S2E0"/>
<dbReference type="GO" id="GO:0007268">
    <property type="term" value="P:chemical synaptic transmission"/>
    <property type="evidence" value="ECO:0007669"/>
    <property type="project" value="InterPro"/>
</dbReference>
<keyword evidence="15" id="KW-1185">Reference proteome</keyword>
<dbReference type="Pfam" id="PF00083">
    <property type="entry name" value="Sugar_tr"/>
    <property type="match status" value="1"/>
</dbReference>
<proteinExistence type="inferred from homology"/>
<dbReference type="Gene3D" id="1.20.1250.20">
    <property type="entry name" value="MFS general substrate transporter like domains"/>
    <property type="match status" value="1"/>
</dbReference>
<dbReference type="Proteomes" id="UP000265080">
    <property type="component" value="Chromosome 16"/>
</dbReference>
<feature type="compositionally biased region" description="Basic and acidic residues" evidence="11">
    <location>
        <begin position="126"/>
        <end position="137"/>
    </location>
</feature>
<reference evidence="14" key="2">
    <citation type="submission" date="2025-08" db="UniProtKB">
        <authorList>
            <consortium name="Ensembl"/>
        </authorList>
    </citation>
    <scope>IDENTIFICATION</scope>
</reference>
<reference evidence="14 15" key="1">
    <citation type="submission" date="2018-03" db="EMBL/GenBank/DDBJ databases">
        <title>Finding Nemo's genes: A chromosome-scale reference assembly of the genome of the orange clownfish Amphiprion percula.</title>
        <authorList>
            <person name="Lehmann R."/>
        </authorList>
    </citation>
    <scope>NUCLEOTIDE SEQUENCE</scope>
</reference>
<dbReference type="STRING" id="161767.ENSAPEP00000006237"/>
<feature type="transmembrane region" description="Helical" evidence="12">
    <location>
        <begin position="442"/>
        <end position="462"/>
    </location>
</feature>
<feature type="compositionally biased region" description="Basic and acidic residues" evidence="11">
    <location>
        <begin position="33"/>
        <end position="43"/>
    </location>
</feature>
<dbReference type="GO" id="GO:0006836">
    <property type="term" value="P:neurotransmitter transport"/>
    <property type="evidence" value="ECO:0007669"/>
    <property type="project" value="UniProtKB-KW"/>
</dbReference>
<dbReference type="PANTHER" id="PTHR23511:SF6">
    <property type="entry name" value="SYNAPTIC VESICLE GLYCOPROTEIN 2C"/>
    <property type="match status" value="1"/>
</dbReference>
<feature type="transmembrane region" description="Helical" evidence="12">
    <location>
        <begin position="251"/>
        <end position="275"/>
    </location>
</feature>
<evidence type="ECO:0000256" key="2">
    <source>
        <dbReference type="ARBA" id="ARBA00008335"/>
    </source>
</evidence>
<keyword evidence="8" id="KW-0770">Synapse</keyword>
<dbReference type="PANTHER" id="PTHR23511">
    <property type="entry name" value="SYNAPTIC VESICLE GLYCOPROTEIN 2"/>
    <property type="match status" value="1"/>
</dbReference>
<feature type="compositionally biased region" description="Basic and acidic residues" evidence="11">
    <location>
        <begin position="14"/>
        <end position="24"/>
    </location>
</feature>
<evidence type="ECO:0000256" key="11">
    <source>
        <dbReference type="SAM" id="MobiDB-lite"/>
    </source>
</evidence>
<feature type="transmembrane region" description="Helical" evidence="12">
    <location>
        <begin position="287"/>
        <end position="309"/>
    </location>
</feature>
<dbReference type="InterPro" id="IPR036259">
    <property type="entry name" value="MFS_trans_sf"/>
</dbReference>
<comment type="similarity">
    <text evidence="2">Belongs to the major facilitator superfamily.</text>
</comment>
<dbReference type="PROSITE" id="PS00217">
    <property type="entry name" value="SUGAR_TRANSPORT_2"/>
    <property type="match status" value="1"/>
</dbReference>
<name>A0A3P8S2E0_AMPPE</name>
<evidence type="ECO:0000256" key="1">
    <source>
        <dbReference type="ARBA" id="ARBA00004644"/>
    </source>
</evidence>
<comment type="subcellular location">
    <subcellularLocation>
        <location evidence="1">Cytoplasmic vesicle</location>
        <location evidence="1">Secretory vesicle</location>
        <location evidence="1">Synaptic vesicle membrane</location>
        <topology evidence="1">Multi-pass membrane protein</topology>
    </subcellularLocation>
</comment>
<evidence type="ECO:0000256" key="9">
    <source>
        <dbReference type="ARBA" id="ARBA00023136"/>
    </source>
</evidence>
<dbReference type="GO" id="GO:0030672">
    <property type="term" value="C:synaptic vesicle membrane"/>
    <property type="evidence" value="ECO:0007669"/>
    <property type="project" value="UniProtKB-SubCell"/>
</dbReference>
<dbReference type="Ensembl" id="ENSAPET00000006405.1">
    <property type="protein sequence ID" value="ENSAPEP00000006237.1"/>
    <property type="gene ID" value="ENSAPEG00000004477.1"/>
</dbReference>
<evidence type="ECO:0000256" key="10">
    <source>
        <dbReference type="ARBA" id="ARBA00023329"/>
    </source>
</evidence>
<evidence type="ECO:0000256" key="5">
    <source>
        <dbReference type="ARBA" id="ARBA00022692"/>
    </source>
</evidence>
<keyword evidence="6" id="KW-0532">Neurotransmitter transport</keyword>
<feature type="compositionally biased region" description="Polar residues" evidence="11">
    <location>
        <begin position="1"/>
        <end position="10"/>
    </location>
</feature>
<keyword evidence="10" id="KW-0968">Cytoplasmic vesicle</keyword>
<feature type="region of interest" description="Disordered" evidence="11">
    <location>
        <begin position="1"/>
        <end position="90"/>
    </location>
</feature>
<protein>
    <submittedName>
        <fullName evidence="14">Synaptic vesicle glycoprotein 2C</fullName>
    </submittedName>
</protein>
<keyword evidence="9 12" id="KW-0472">Membrane</keyword>
<evidence type="ECO:0000313" key="15">
    <source>
        <dbReference type="Proteomes" id="UP000265080"/>
    </source>
</evidence>
<dbReference type="OMA" id="HSETESW"/>
<keyword evidence="5 12" id="KW-0812">Transmembrane</keyword>
<evidence type="ECO:0000256" key="12">
    <source>
        <dbReference type="SAM" id="Phobius"/>
    </source>
</evidence>
<feature type="domain" description="Major facilitator superfamily (MFS) profile" evidence="13">
    <location>
        <begin position="163"/>
        <end position="475"/>
    </location>
</feature>
<evidence type="ECO:0000256" key="6">
    <source>
        <dbReference type="ARBA" id="ARBA00022775"/>
    </source>
</evidence>
<dbReference type="InterPro" id="IPR022308">
    <property type="entry name" value="SV2"/>
</dbReference>
<evidence type="ECO:0000256" key="3">
    <source>
        <dbReference type="ARBA" id="ARBA00022448"/>
    </source>
</evidence>
<feature type="transmembrane region" description="Helical" evidence="12">
    <location>
        <begin position="228"/>
        <end position="245"/>
    </location>
</feature>
<feature type="region of interest" description="Disordered" evidence="11">
    <location>
        <begin position="102"/>
        <end position="139"/>
    </location>
</feature>
<keyword evidence="4" id="KW-0597">Phosphoprotein</keyword>
<organism evidence="14 15">
    <name type="scientific">Amphiprion percula</name>
    <name type="common">Orange clownfish</name>
    <name type="synonym">Lutjanus percula</name>
    <dbReference type="NCBI Taxonomy" id="161767"/>
    <lineage>
        <taxon>Eukaryota</taxon>
        <taxon>Metazoa</taxon>
        <taxon>Chordata</taxon>
        <taxon>Craniata</taxon>
        <taxon>Vertebrata</taxon>
        <taxon>Euteleostomi</taxon>
        <taxon>Actinopterygii</taxon>
        <taxon>Neopterygii</taxon>
        <taxon>Teleostei</taxon>
        <taxon>Neoteleostei</taxon>
        <taxon>Acanthomorphata</taxon>
        <taxon>Ovalentaria</taxon>
        <taxon>Pomacentridae</taxon>
        <taxon>Amphiprion</taxon>
    </lineage>
</organism>
<evidence type="ECO:0000256" key="8">
    <source>
        <dbReference type="ARBA" id="ARBA00023018"/>
    </source>
</evidence>